<dbReference type="Gene3D" id="2.30.42.10">
    <property type="match status" value="1"/>
</dbReference>
<evidence type="ECO:0000313" key="3">
    <source>
        <dbReference type="EMBL" id="REL31383.1"/>
    </source>
</evidence>
<sequence>MKLLVTILFSLLSSQAFAAEKGEKGFVLDVNVSGFFSPEVTKATIKSVVKGSSAEQEGLKIGDQIIAIDGCQIPGCDAKKAKKSLQKQVGEMVLLNMMKPNGETYEANVALQ</sequence>
<protein>
    <submittedName>
        <fullName evidence="3">PDZ domain-containing protein</fullName>
    </submittedName>
</protein>
<dbReference type="InterPro" id="IPR036034">
    <property type="entry name" value="PDZ_sf"/>
</dbReference>
<dbReference type="InterPro" id="IPR001478">
    <property type="entry name" value="PDZ"/>
</dbReference>
<dbReference type="EMBL" id="QUOT01000001">
    <property type="protein sequence ID" value="REL31383.1"/>
    <property type="molecule type" value="Genomic_DNA"/>
</dbReference>
<dbReference type="SUPFAM" id="SSF50156">
    <property type="entry name" value="PDZ domain-like"/>
    <property type="match status" value="1"/>
</dbReference>
<dbReference type="AlphaFoldDB" id="A0A3E0U493"/>
<feature type="domain" description="PDZ" evidence="2">
    <location>
        <begin position="16"/>
        <end position="100"/>
    </location>
</feature>
<evidence type="ECO:0000256" key="1">
    <source>
        <dbReference type="SAM" id="SignalP"/>
    </source>
</evidence>
<evidence type="ECO:0000313" key="4">
    <source>
        <dbReference type="Proteomes" id="UP000256899"/>
    </source>
</evidence>
<name>A0A3E0U493_9GAMM</name>
<evidence type="ECO:0000259" key="2">
    <source>
        <dbReference type="PROSITE" id="PS50106"/>
    </source>
</evidence>
<feature type="signal peptide" evidence="1">
    <location>
        <begin position="1"/>
        <end position="18"/>
    </location>
</feature>
<keyword evidence="4" id="KW-1185">Reference proteome</keyword>
<dbReference type="Pfam" id="PF00595">
    <property type="entry name" value="PDZ"/>
    <property type="match status" value="1"/>
</dbReference>
<reference evidence="4" key="1">
    <citation type="submission" date="2018-08" db="EMBL/GenBank/DDBJ databases">
        <title>Thalassotalea euphylliae genome.</title>
        <authorList>
            <person name="Summers S."/>
            <person name="Rice S.A."/>
            <person name="Freckelton M.L."/>
            <person name="Nedved B.T."/>
            <person name="Hadfield M.G."/>
        </authorList>
    </citation>
    <scope>NUCLEOTIDE SEQUENCE [LARGE SCALE GENOMIC DNA]</scope>
    <source>
        <strain evidence="4">H3</strain>
    </source>
</reference>
<proteinExistence type="predicted"/>
<feature type="chain" id="PRO_5017808651" evidence="1">
    <location>
        <begin position="19"/>
        <end position="112"/>
    </location>
</feature>
<dbReference type="RefSeq" id="WP_116016173.1">
    <property type="nucleotide sequence ID" value="NZ_QUOT01000001.1"/>
</dbReference>
<organism evidence="3 4">
    <name type="scientific">Thalassotalea euphylliae</name>
    <dbReference type="NCBI Taxonomy" id="1655234"/>
    <lineage>
        <taxon>Bacteria</taxon>
        <taxon>Pseudomonadati</taxon>
        <taxon>Pseudomonadota</taxon>
        <taxon>Gammaproteobacteria</taxon>
        <taxon>Alteromonadales</taxon>
        <taxon>Colwelliaceae</taxon>
        <taxon>Thalassotalea</taxon>
    </lineage>
</organism>
<dbReference type="SMART" id="SM00228">
    <property type="entry name" value="PDZ"/>
    <property type="match status" value="1"/>
</dbReference>
<comment type="caution">
    <text evidence="3">The sequence shown here is derived from an EMBL/GenBank/DDBJ whole genome shotgun (WGS) entry which is preliminary data.</text>
</comment>
<dbReference type="PROSITE" id="PS50106">
    <property type="entry name" value="PDZ"/>
    <property type="match status" value="1"/>
</dbReference>
<accession>A0A3E0U493</accession>
<keyword evidence="1" id="KW-0732">Signal</keyword>
<gene>
    <name evidence="3" type="ORF">DXX94_12025</name>
</gene>
<dbReference type="Proteomes" id="UP000256899">
    <property type="component" value="Unassembled WGS sequence"/>
</dbReference>